<evidence type="ECO:0000313" key="1">
    <source>
        <dbReference type="EMBL" id="KAF0918656.1"/>
    </source>
</evidence>
<evidence type="ECO:0000313" key="2">
    <source>
        <dbReference type="Proteomes" id="UP000479710"/>
    </source>
</evidence>
<dbReference type="Proteomes" id="UP000479710">
    <property type="component" value="Unassembled WGS sequence"/>
</dbReference>
<accession>A0A6G1E268</accession>
<comment type="caution">
    <text evidence="1">The sequence shown here is derived from an EMBL/GenBank/DDBJ whole genome shotgun (WGS) entry which is preliminary data.</text>
</comment>
<protein>
    <submittedName>
        <fullName evidence="1">Uncharacterized protein</fullName>
    </submittedName>
</protein>
<dbReference type="OrthoDB" id="643976at2759"/>
<organism evidence="1 2">
    <name type="scientific">Oryza meyeriana var. granulata</name>
    <dbReference type="NCBI Taxonomy" id="110450"/>
    <lineage>
        <taxon>Eukaryota</taxon>
        <taxon>Viridiplantae</taxon>
        <taxon>Streptophyta</taxon>
        <taxon>Embryophyta</taxon>
        <taxon>Tracheophyta</taxon>
        <taxon>Spermatophyta</taxon>
        <taxon>Magnoliopsida</taxon>
        <taxon>Liliopsida</taxon>
        <taxon>Poales</taxon>
        <taxon>Poaceae</taxon>
        <taxon>BOP clade</taxon>
        <taxon>Oryzoideae</taxon>
        <taxon>Oryzeae</taxon>
        <taxon>Oryzinae</taxon>
        <taxon>Oryza</taxon>
        <taxon>Oryza meyeriana</taxon>
    </lineage>
</organism>
<name>A0A6G1E268_9ORYZ</name>
<sequence length="153" mass="16088">MTSTSGGMDASFWCFMCSRLHRTSAGDDGLATCPRCAPRTALEAIVEVMDAGAFLHSCHPQAGARRAPGATAGSTRMLPAITVPDAARTCASMLHVGEDDAASAPDGLVLCELLHDGRFCLGRRSRERVFAVRILDREGKLVSDGVLSRLGAA</sequence>
<proteinExistence type="predicted"/>
<keyword evidence="2" id="KW-1185">Reference proteome</keyword>
<dbReference type="AlphaFoldDB" id="A0A6G1E268"/>
<dbReference type="EMBL" id="SPHZ02000005">
    <property type="protein sequence ID" value="KAF0918656.1"/>
    <property type="molecule type" value="Genomic_DNA"/>
</dbReference>
<gene>
    <name evidence="1" type="ORF">E2562_025590</name>
</gene>
<reference evidence="1 2" key="1">
    <citation type="submission" date="2019-11" db="EMBL/GenBank/DDBJ databases">
        <title>Whole genome sequence of Oryza granulata.</title>
        <authorList>
            <person name="Li W."/>
        </authorList>
    </citation>
    <scope>NUCLEOTIDE SEQUENCE [LARGE SCALE GENOMIC DNA]</scope>
    <source>
        <strain evidence="2">cv. Menghai</strain>
        <tissue evidence="1">Leaf</tissue>
    </source>
</reference>